<dbReference type="InterPro" id="IPR006311">
    <property type="entry name" value="TAT_signal"/>
</dbReference>
<protein>
    <recommendedName>
        <fullName evidence="2">Twin-arginine translocation signal domain-containing protein</fullName>
    </recommendedName>
</protein>
<name>A0A382GIG4_9ZZZZ</name>
<evidence type="ECO:0008006" key="2">
    <source>
        <dbReference type="Google" id="ProtNLM"/>
    </source>
</evidence>
<gene>
    <name evidence="1" type="ORF">METZ01_LOCUS227613</name>
</gene>
<dbReference type="PROSITE" id="PS51318">
    <property type="entry name" value="TAT"/>
    <property type="match status" value="1"/>
</dbReference>
<sequence>MKNSVSRRRFLAASATATAAISMPNLLLANKESKQLIIGQGEHKFEVQHGWAQLPDRYTWQTTHNVAVDAEGLLYVIHEGRANLTSHPSIFVFDQKGKLIRAFGNQFQGGGHGIEVRTEGKEQFLYVCAYQNVKA</sequence>
<feature type="non-terminal residue" evidence="1">
    <location>
        <position position="135"/>
    </location>
</feature>
<evidence type="ECO:0000313" key="1">
    <source>
        <dbReference type="EMBL" id="SVB74759.1"/>
    </source>
</evidence>
<proteinExistence type="predicted"/>
<reference evidence="1" key="1">
    <citation type="submission" date="2018-05" db="EMBL/GenBank/DDBJ databases">
        <authorList>
            <person name="Lanie J.A."/>
            <person name="Ng W.-L."/>
            <person name="Kazmierczak K.M."/>
            <person name="Andrzejewski T.M."/>
            <person name="Davidsen T.M."/>
            <person name="Wayne K.J."/>
            <person name="Tettelin H."/>
            <person name="Glass J.I."/>
            <person name="Rusch D."/>
            <person name="Podicherti R."/>
            <person name="Tsui H.-C.T."/>
            <person name="Winkler M.E."/>
        </authorList>
    </citation>
    <scope>NUCLEOTIDE SEQUENCE</scope>
</reference>
<dbReference type="InterPro" id="IPR011042">
    <property type="entry name" value="6-blade_b-propeller_TolB-like"/>
</dbReference>
<dbReference type="InterPro" id="IPR019546">
    <property type="entry name" value="TAT_signal_bac_arc"/>
</dbReference>
<accession>A0A382GIG4</accession>
<dbReference type="NCBIfam" id="TIGR01409">
    <property type="entry name" value="TAT_signal_seq"/>
    <property type="match status" value="1"/>
</dbReference>
<dbReference type="EMBL" id="UINC01055646">
    <property type="protein sequence ID" value="SVB74759.1"/>
    <property type="molecule type" value="Genomic_DNA"/>
</dbReference>
<organism evidence="1">
    <name type="scientific">marine metagenome</name>
    <dbReference type="NCBI Taxonomy" id="408172"/>
    <lineage>
        <taxon>unclassified sequences</taxon>
        <taxon>metagenomes</taxon>
        <taxon>ecological metagenomes</taxon>
    </lineage>
</organism>
<dbReference type="Gene3D" id="2.120.10.30">
    <property type="entry name" value="TolB, C-terminal domain"/>
    <property type="match status" value="1"/>
</dbReference>
<dbReference type="AlphaFoldDB" id="A0A382GIG4"/>